<dbReference type="SUPFAM" id="SSF53850">
    <property type="entry name" value="Periplasmic binding protein-like II"/>
    <property type="match status" value="1"/>
</dbReference>
<organism evidence="5">
    <name type="scientific">seawater metagenome</name>
    <dbReference type="NCBI Taxonomy" id="1561972"/>
    <lineage>
        <taxon>unclassified sequences</taxon>
        <taxon>metagenomes</taxon>
        <taxon>ecological metagenomes</taxon>
    </lineage>
</organism>
<dbReference type="Pfam" id="PF00497">
    <property type="entry name" value="SBP_bac_3"/>
    <property type="match status" value="1"/>
</dbReference>
<evidence type="ECO:0000256" key="3">
    <source>
        <dbReference type="ARBA" id="ARBA00022729"/>
    </source>
</evidence>
<name>A0A5E8CM37_9ZZZZ</name>
<dbReference type="InterPro" id="IPR001638">
    <property type="entry name" value="Solute-binding_3/MltF_N"/>
</dbReference>
<dbReference type="InterPro" id="IPR051455">
    <property type="entry name" value="Bact_solute-bind_prot3"/>
</dbReference>
<reference evidence="5" key="1">
    <citation type="submission" date="2019-09" db="EMBL/GenBank/DDBJ databases">
        <authorList>
            <person name="Needham M D."/>
        </authorList>
    </citation>
    <scope>NUCLEOTIDE SEQUENCE</scope>
</reference>
<comment type="similarity">
    <text evidence="1">Belongs to the bacterial solute-binding protein 3 family.</text>
</comment>
<dbReference type="GO" id="GO:0006865">
    <property type="term" value="P:amino acid transport"/>
    <property type="evidence" value="ECO:0007669"/>
    <property type="project" value="TreeGrafter"/>
</dbReference>
<dbReference type="AlphaFoldDB" id="A0A5E8CM37"/>
<gene>
    <name evidence="5" type="ORF">CPAV1605_1347</name>
</gene>
<evidence type="ECO:0000313" key="5">
    <source>
        <dbReference type="EMBL" id="VVU95595.1"/>
    </source>
</evidence>
<keyword evidence="3" id="KW-0732">Signal</keyword>
<evidence type="ECO:0000259" key="4">
    <source>
        <dbReference type="SMART" id="SM00062"/>
    </source>
</evidence>
<proteinExistence type="inferred from homology"/>
<dbReference type="Gene3D" id="3.40.190.10">
    <property type="entry name" value="Periplasmic binding protein-like II"/>
    <property type="match status" value="2"/>
</dbReference>
<keyword evidence="2" id="KW-0813">Transport</keyword>
<dbReference type="SMART" id="SM00062">
    <property type="entry name" value="PBPb"/>
    <property type="match status" value="1"/>
</dbReference>
<protein>
    <submittedName>
        <fullName evidence="5">Bacterial extracellular solute-binding proteins, family 3</fullName>
    </submittedName>
</protein>
<evidence type="ECO:0000256" key="1">
    <source>
        <dbReference type="ARBA" id="ARBA00010333"/>
    </source>
</evidence>
<sequence length="347" mass="38328">MGKNNKKIGAALAAAAFAKKGNLRSWWSMGDGEKAEHNRINTIRKNGILRAGISGQVPGFSQKGPDGNYTGIDIDYVKALALVILGDSTKVEFIELTSKERFDALKNGTVDVLARNTTWTHERDSNKELTFVGVNFYDGQGFMTKEDLGVKSARELSGASIAVIDGTTTQLNLKTYFKEQRMEYTEVLVKDNNELMEALAEGKADVITADSSALAGLRLKNQDISLSILPEIISKEPLGPVVNHGDEIFADLARWVLNVMIEAEEKGITSLNIDTKSDPTSAKLLGQDEKFGDKLDLPNTWAYDIIKEIGNYGEIFERNLIESRIIKERSINELWTKGGILYVPPLR</sequence>
<dbReference type="PANTHER" id="PTHR30085">
    <property type="entry name" value="AMINO ACID ABC TRANSPORTER PERMEASE"/>
    <property type="match status" value="1"/>
</dbReference>
<feature type="domain" description="Solute-binding protein family 3/N-terminal" evidence="4">
    <location>
        <begin position="48"/>
        <end position="271"/>
    </location>
</feature>
<evidence type="ECO:0000256" key="2">
    <source>
        <dbReference type="ARBA" id="ARBA00022448"/>
    </source>
</evidence>
<dbReference type="CDD" id="cd13692">
    <property type="entry name" value="PBP2_BztA"/>
    <property type="match status" value="1"/>
</dbReference>
<dbReference type="EMBL" id="CABVLZ010000007">
    <property type="protein sequence ID" value="VVU95595.1"/>
    <property type="molecule type" value="Genomic_DNA"/>
</dbReference>
<accession>A0A5E8CM37</accession>
<dbReference type="PANTHER" id="PTHR30085:SF7">
    <property type="entry name" value="AMINO-ACID ABC TRANSPORTER-BINDING PROTEIN YHDW-RELATED"/>
    <property type="match status" value="1"/>
</dbReference>